<name>A0A6J5LEZ3_9CAUD</name>
<protein>
    <submittedName>
        <fullName evidence="1">Uncharacterized protein</fullName>
    </submittedName>
</protein>
<organism evidence="1">
    <name type="scientific">uncultured Caudovirales phage</name>
    <dbReference type="NCBI Taxonomy" id="2100421"/>
    <lineage>
        <taxon>Viruses</taxon>
        <taxon>Duplodnaviria</taxon>
        <taxon>Heunggongvirae</taxon>
        <taxon>Uroviricota</taxon>
        <taxon>Caudoviricetes</taxon>
        <taxon>Peduoviridae</taxon>
        <taxon>Maltschvirus</taxon>
        <taxon>Maltschvirus maltsch</taxon>
    </lineage>
</organism>
<evidence type="ECO:0000313" key="1">
    <source>
        <dbReference type="EMBL" id="CAB4131510.1"/>
    </source>
</evidence>
<proteinExistence type="predicted"/>
<reference evidence="1" key="1">
    <citation type="submission" date="2020-04" db="EMBL/GenBank/DDBJ databases">
        <authorList>
            <person name="Chiriac C."/>
            <person name="Salcher M."/>
            <person name="Ghai R."/>
            <person name="Kavagutti S V."/>
        </authorList>
    </citation>
    <scope>NUCLEOTIDE SEQUENCE</scope>
</reference>
<dbReference type="EMBL" id="LR796247">
    <property type="protein sequence ID" value="CAB4131510.1"/>
    <property type="molecule type" value="Genomic_DNA"/>
</dbReference>
<gene>
    <name evidence="1" type="ORF">UFOVP132_122</name>
</gene>
<sequence length="149" mass="17826">MYLKIKGKPLRLPKQLCKQAAKHYALKLLGPRLYHLIELEIEFSADDMDSDVYAYCDWNDTNYRARDFTITLRPNLSKKQTLLALAHEMVHVKQYAKGELRDYVRTRRCKWRGEIFDERISYWDAPWEIEAHGREKGLYISFINEQRAK</sequence>
<accession>A0A6J5LEZ3</accession>